<feature type="compositionally biased region" description="Low complexity" evidence="7">
    <location>
        <begin position="808"/>
        <end position="837"/>
    </location>
</feature>
<evidence type="ECO:0000256" key="2">
    <source>
        <dbReference type="ARBA" id="ARBA00022490"/>
    </source>
</evidence>
<dbReference type="STRING" id="183478.A0A364NE59"/>
<evidence type="ECO:0000256" key="4">
    <source>
        <dbReference type="ARBA" id="ARBA00022694"/>
    </source>
</evidence>
<feature type="region of interest" description="Disordered" evidence="7">
    <location>
        <begin position="1511"/>
        <end position="1530"/>
    </location>
</feature>
<protein>
    <submittedName>
        <fullName evidence="9">Brct domain-containing protein</fullName>
    </submittedName>
</protein>
<comment type="caution">
    <text evidence="9">The sequence shown here is derived from an EMBL/GenBank/DDBJ whole genome shotgun (WGS) entry which is preliminary data.</text>
</comment>
<feature type="compositionally biased region" description="Low complexity" evidence="7">
    <location>
        <begin position="924"/>
        <end position="939"/>
    </location>
</feature>
<dbReference type="InterPro" id="IPR015943">
    <property type="entry name" value="WD40/YVTN_repeat-like_dom_sf"/>
</dbReference>
<dbReference type="InterPro" id="IPR051973">
    <property type="entry name" value="tRNA_Anticodon_Mtase-Reg"/>
</dbReference>
<evidence type="ECO:0000256" key="3">
    <source>
        <dbReference type="ARBA" id="ARBA00022574"/>
    </source>
</evidence>
<feature type="compositionally biased region" description="Acidic residues" evidence="7">
    <location>
        <begin position="1251"/>
        <end position="1271"/>
    </location>
</feature>
<feature type="compositionally biased region" description="Acidic residues" evidence="7">
    <location>
        <begin position="1048"/>
        <end position="1061"/>
    </location>
</feature>
<dbReference type="SUPFAM" id="SSF52113">
    <property type="entry name" value="BRCT domain"/>
    <property type="match status" value="1"/>
</dbReference>
<feature type="region of interest" description="Disordered" evidence="7">
    <location>
        <begin position="1656"/>
        <end position="1696"/>
    </location>
</feature>
<dbReference type="InterPro" id="IPR036322">
    <property type="entry name" value="WD40_repeat_dom_sf"/>
</dbReference>
<dbReference type="GO" id="GO:0030488">
    <property type="term" value="P:tRNA methylation"/>
    <property type="evidence" value="ECO:0007669"/>
    <property type="project" value="TreeGrafter"/>
</dbReference>
<dbReference type="Pfam" id="PF00400">
    <property type="entry name" value="WD40"/>
    <property type="match status" value="1"/>
</dbReference>
<evidence type="ECO:0000256" key="6">
    <source>
        <dbReference type="ARBA" id="ARBA00038255"/>
    </source>
</evidence>
<reference evidence="10" key="1">
    <citation type="submission" date="2018-05" db="EMBL/GenBank/DDBJ databases">
        <title>Draft genome sequence of Stemphylium lycopersici strain CIDEFI 213.</title>
        <authorList>
            <person name="Medina R."/>
            <person name="Franco M.E.E."/>
            <person name="Lucentini C.G."/>
            <person name="Saparrat M.C.N."/>
            <person name="Balatti P.A."/>
        </authorList>
    </citation>
    <scope>NUCLEOTIDE SEQUENCE [LARGE SCALE GENOMIC DNA]</scope>
    <source>
        <strain evidence="10">CIDEFI 213</strain>
    </source>
</reference>
<dbReference type="PROSITE" id="PS00678">
    <property type="entry name" value="WD_REPEATS_1"/>
    <property type="match status" value="1"/>
</dbReference>
<keyword evidence="10" id="KW-1185">Reference proteome</keyword>
<feature type="compositionally biased region" description="Polar residues" evidence="7">
    <location>
        <begin position="1746"/>
        <end position="1755"/>
    </location>
</feature>
<evidence type="ECO:0000259" key="8">
    <source>
        <dbReference type="PROSITE" id="PS50172"/>
    </source>
</evidence>
<evidence type="ECO:0000313" key="10">
    <source>
        <dbReference type="Proteomes" id="UP000249619"/>
    </source>
</evidence>
<feature type="compositionally biased region" description="Low complexity" evidence="7">
    <location>
        <begin position="1511"/>
        <end position="1520"/>
    </location>
</feature>
<feature type="compositionally biased region" description="Polar residues" evidence="7">
    <location>
        <begin position="1679"/>
        <end position="1692"/>
    </location>
</feature>
<dbReference type="InterPro" id="IPR001357">
    <property type="entry name" value="BRCT_dom"/>
</dbReference>
<dbReference type="PANTHER" id="PTHR14344">
    <property type="entry name" value="WD REPEAT PROTEIN"/>
    <property type="match status" value="1"/>
</dbReference>
<feature type="compositionally biased region" description="Low complexity" evidence="7">
    <location>
        <begin position="947"/>
        <end position="970"/>
    </location>
</feature>
<feature type="compositionally biased region" description="Low complexity" evidence="7">
    <location>
        <begin position="987"/>
        <end position="999"/>
    </location>
</feature>
<feature type="domain" description="BRCT" evidence="8">
    <location>
        <begin position="1554"/>
        <end position="1647"/>
    </location>
</feature>
<dbReference type="InterPro" id="IPR001680">
    <property type="entry name" value="WD40_rpt"/>
</dbReference>
<evidence type="ECO:0000313" key="9">
    <source>
        <dbReference type="EMBL" id="RAR15423.1"/>
    </source>
</evidence>
<evidence type="ECO:0000256" key="5">
    <source>
        <dbReference type="ARBA" id="ARBA00022737"/>
    </source>
</evidence>
<feature type="compositionally biased region" description="Polar residues" evidence="7">
    <location>
        <begin position="1326"/>
        <end position="1341"/>
    </location>
</feature>
<dbReference type="EMBL" id="QGDH01000012">
    <property type="protein sequence ID" value="RAR15423.1"/>
    <property type="molecule type" value="Genomic_DNA"/>
</dbReference>
<evidence type="ECO:0000256" key="7">
    <source>
        <dbReference type="SAM" id="MobiDB-lite"/>
    </source>
</evidence>
<dbReference type="Gene3D" id="2.130.10.10">
    <property type="entry name" value="YVTN repeat-like/Quinoprotein amine dehydrogenase"/>
    <property type="match status" value="3"/>
</dbReference>
<comment type="similarity">
    <text evidence="6">Belongs to the WD repeat WDR6 family.</text>
</comment>
<dbReference type="GO" id="GO:0005737">
    <property type="term" value="C:cytoplasm"/>
    <property type="evidence" value="ECO:0007669"/>
    <property type="project" value="UniProtKB-SubCell"/>
</dbReference>
<keyword evidence="2" id="KW-0963">Cytoplasm</keyword>
<keyword evidence="4" id="KW-0819">tRNA processing</keyword>
<feature type="region of interest" description="Disordered" evidence="7">
    <location>
        <begin position="1741"/>
        <end position="1790"/>
    </location>
</feature>
<feature type="compositionally biased region" description="Acidic residues" evidence="7">
    <location>
        <begin position="849"/>
        <end position="858"/>
    </location>
</feature>
<dbReference type="Proteomes" id="UP000249619">
    <property type="component" value="Unassembled WGS sequence"/>
</dbReference>
<sequence length="1790" mass="191689">MWASVVSHDSTGMQQVIAGGADSKITATPLPRVLQAERNVPSDVAEYTIDDILAWAQSATPRAEDPTLATAQKSSKKSDFFRSYCFVDESTFLLTTNFGKVLVASLASEPGRHDPSLLSSSTLLGRLQDLSGYSVCTSSSRPGIAFIAGANGSIYTYRKSVSALTKLHTMEGKVGDIFAADVSDSASTTETVLLVTLAGQGKARLLYVDPNQSTEILNDVHVPITDSLTGSVVTSMAHLRASGSNFIVVGFRRGSIALYGVHANEGHATLLRVMENVHHGEAVTSLAWAGTFVGSSQAHLHSVGRDGRLTVHHIDLTMTSVTLVHDLALPFGPNLEGLYLQEDRLLVHGFSSKKWYLYDVTAEEEVMSIDTGGAHRSWAFRSHSSLGESTGPRTRLIATGAEDTDIKIFQYVNQNLVCRRTIRKHTTGIQHLQWSVDGEYLFSSGGCEEFYVWRIRNLPSSSLDIGVVCEHVYHPESEHADLRIMAFDVTSRGTAHFVTMVFSDSSIKAYRYDSTATTKWKALARGIYFTSCLTQCVNLSPTKILTAGTDGHAVTWPLPEAADDLSAGSASSISELTWHHPAKIHQNSSKVMTTQVLDDDRTLIVSGGDDGSLAFIFARSAPSISTGSPATSYALPPIIVNRAHASAVTACAMYRRGTQLILLTSGNDEWIRLWEITVGDGDKEGGNSDAATVEDALEIRRLYKAKTNVADVSSMAVLEVHGGTSSAEILICGVGMERTLIHIMVATRRGAKEAPEAPSNTLNAPPKRGGRKKAVVEEAAEPAPAPAKPTKTTAAKRKAQAEPEDAEPPAAKRTVATKTTRTTKVQTKAEPAPAAPKRATRGRKAEEPAAVEEAEAVEEAPKPATTRTRKIAAVKKSAAPKVDNPVAAEEPATEEPVVEEVPKSTSRARKAPAKKTPASKKAEPPVVEEPVAVEPAKPATRTRKPAVPKASAAPAPVLAPRATRGRTAPAVSQESPLKAPARKPAKKAVAAAASTPIAKTEPEQVEEVAEEVIDEAAKEEVQEVAEAPAEVQIEQPAEEPVAEPAVESVDEITAEPADEPVNESTAEQAVQPAEKPIEESVEDLTEAPLEEPVKELAEEPMAEFPGYPTTPAHIAAPITSEKAMAQLPDYPSTPSHIAAPISNKDALAELADYPKTPAHIAAPISSKDALAEMPEYPKTPAHINAPINTKDALAEMPDYPETPAHIKAPISVKDAMAEMPDYPKTPAHITAPVDSFIAENDTKAVEHEYQDVDMEDVEMEDIQEPSTEDSEACITSNEDTAATPAPADVPEGPQNIATPAVAEQKCGEEPPAAAEAAATPVAKSPVSAQTETPYNAATPFQESPADVPGTPPAQIVWGVTDQEAFEELPAAYPNTPAHIAAPVTTKEAMAELPGYPKTPAHITAPITPRRALAELPDYPTTPSLALEAAIQEEITASVKKQTPSPRHYQSLNEDVSFGFEETSEIADISEVTEVSEFSEVAVESTTKGVSFSDHLKLSMPLKPLQLAPTFAAPEPASPKKSALRSPQKVTDAKTPKKSVAWTDVQADESDLFLHDDGILQGMVFYVDVTRNGREQNFLFQGLLEDLGAKVVKDISHASLTHVLFKDGSMSTLEKCLASKGAIKCVNVGWVLDSESNKKRMDEEPYMVDLSVAKPASPLPTNTMKPFTPAKTPSKYALPPSSQCKMPSTPTSSEFDRSFNDDKENSEIGAFFDKSPIAPRTVPNKKSSFLFSKSAVKTPSKPLFLATTPSKQSSLSAMKPAPQAFSTTKRRPAESSFFNSSLGPPRKLRLF</sequence>
<name>A0A364NE59_STELY</name>
<organism evidence="9 10">
    <name type="scientific">Stemphylium lycopersici</name>
    <name type="common">Tomato gray leaf spot disease fungus</name>
    <name type="synonym">Thyrospora lycopersici</name>
    <dbReference type="NCBI Taxonomy" id="183478"/>
    <lineage>
        <taxon>Eukaryota</taxon>
        <taxon>Fungi</taxon>
        <taxon>Dikarya</taxon>
        <taxon>Ascomycota</taxon>
        <taxon>Pezizomycotina</taxon>
        <taxon>Dothideomycetes</taxon>
        <taxon>Pleosporomycetidae</taxon>
        <taxon>Pleosporales</taxon>
        <taxon>Pleosporineae</taxon>
        <taxon>Pleosporaceae</taxon>
        <taxon>Stemphylium</taxon>
    </lineage>
</organism>
<dbReference type="Pfam" id="PF00533">
    <property type="entry name" value="BRCT"/>
    <property type="match status" value="1"/>
</dbReference>
<proteinExistence type="inferred from homology"/>
<feature type="compositionally biased region" description="Low complexity" evidence="7">
    <location>
        <begin position="1309"/>
        <end position="1322"/>
    </location>
</feature>
<dbReference type="InterPro" id="IPR019775">
    <property type="entry name" value="WD40_repeat_CS"/>
</dbReference>
<dbReference type="PROSITE" id="PS50172">
    <property type="entry name" value="BRCT"/>
    <property type="match status" value="1"/>
</dbReference>
<comment type="subcellular location">
    <subcellularLocation>
        <location evidence="1">Cytoplasm</location>
    </subcellularLocation>
</comment>
<evidence type="ECO:0000256" key="1">
    <source>
        <dbReference type="ARBA" id="ARBA00004496"/>
    </source>
</evidence>
<dbReference type="SUPFAM" id="SSF50978">
    <property type="entry name" value="WD40 repeat-like"/>
    <property type="match status" value="2"/>
</dbReference>
<dbReference type="InterPro" id="IPR036420">
    <property type="entry name" value="BRCT_dom_sf"/>
</dbReference>
<gene>
    <name evidence="9" type="ORF">DDE83_001252</name>
</gene>
<dbReference type="Gene3D" id="3.40.50.10190">
    <property type="entry name" value="BRCT domain"/>
    <property type="match status" value="1"/>
</dbReference>
<feature type="region of interest" description="Disordered" evidence="7">
    <location>
        <begin position="1249"/>
        <end position="1354"/>
    </location>
</feature>
<keyword evidence="3" id="KW-0853">WD repeat</keyword>
<feature type="compositionally biased region" description="Low complexity" evidence="7">
    <location>
        <begin position="1279"/>
        <end position="1288"/>
    </location>
</feature>
<keyword evidence="5" id="KW-0677">Repeat</keyword>
<dbReference type="SMART" id="SM00320">
    <property type="entry name" value="WD40"/>
    <property type="match status" value="6"/>
</dbReference>
<feature type="compositionally biased region" description="Acidic residues" evidence="7">
    <location>
        <begin position="1003"/>
        <end position="1014"/>
    </location>
</feature>
<feature type="region of interest" description="Disordered" evidence="7">
    <location>
        <begin position="749"/>
        <end position="1085"/>
    </location>
</feature>
<dbReference type="SMART" id="SM00292">
    <property type="entry name" value="BRCT"/>
    <property type="match status" value="1"/>
</dbReference>
<dbReference type="PANTHER" id="PTHR14344:SF3">
    <property type="entry name" value="WD REPEAT-CONTAINING PROTEIN 6"/>
    <property type="match status" value="1"/>
</dbReference>
<feature type="compositionally biased region" description="Low complexity" evidence="7">
    <location>
        <begin position="1024"/>
        <end position="1035"/>
    </location>
</feature>
<accession>A0A364NE59</accession>
<dbReference type="CDD" id="cd17716">
    <property type="entry name" value="BRCT_microcephalin_rpt1"/>
    <property type="match status" value="1"/>
</dbReference>